<dbReference type="GO" id="GO:0016787">
    <property type="term" value="F:hydrolase activity"/>
    <property type="evidence" value="ECO:0007669"/>
    <property type="project" value="UniProtKB-KW"/>
</dbReference>
<organism evidence="5">
    <name type="scientific">Tanacetum cinerariifolium</name>
    <name type="common">Dalmatian daisy</name>
    <name type="synonym">Chrysanthemum cinerariifolium</name>
    <dbReference type="NCBI Taxonomy" id="118510"/>
    <lineage>
        <taxon>Eukaryota</taxon>
        <taxon>Viridiplantae</taxon>
        <taxon>Streptophyta</taxon>
        <taxon>Embryophyta</taxon>
        <taxon>Tracheophyta</taxon>
        <taxon>Spermatophyta</taxon>
        <taxon>Magnoliopsida</taxon>
        <taxon>eudicotyledons</taxon>
        <taxon>Gunneridae</taxon>
        <taxon>Pentapetalae</taxon>
        <taxon>asterids</taxon>
        <taxon>campanulids</taxon>
        <taxon>Asterales</taxon>
        <taxon>Asteraceae</taxon>
        <taxon>Asteroideae</taxon>
        <taxon>Anthemideae</taxon>
        <taxon>Anthemidinae</taxon>
        <taxon>Tanacetum</taxon>
    </lineage>
</organism>
<feature type="compositionally biased region" description="Polar residues" evidence="3">
    <location>
        <begin position="591"/>
        <end position="604"/>
    </location>
</feature>
<proteinExistence type="predicted"/>
<feature type="region of interest" description="Disordered" evidence="3">
    <location>
        <begin position="230"/>
        <end position="253"/>
    </location>
</feature>
<dbReference type="InterPro" id="IPR025724">
    <property type="entry name" value="GAG-pre-integrase_dom"/>
</dbReference>
<feature type="domain" description="Integrase catalytic" evidence="4">
    <location>
        <begin position="365"/>
        <end position="536"/>
    </location>
</feature>
<evidence type="ECO:0000259" key="4">
    <source>
        <dbReference type="PROSITE" id="PS50994"/>
    </source>
</evidence>
<dbReference type="GO" id="GO:0003676">
    <property type="term" value="F:nucleic acid binding"/>
    <property type="evidence" value="ECO:0007669"/>
    <property type="project" value="InterPro"/>
</dbReference>
<dbReference type="Pfam" id="PF07727">
    <property type="entry name" value="RVT_2"/>
    <property type="match status" value="1"/>
</dbReference>
<dbReference type="GO" id="GO:0046872">
    <property type="term" value="F:metal ion binding"/>
    <property type="evidence" value="ECO:0007669"/>
    <property type="project" value="UniProtKB-KW"/>
</dbReference>
<dbReference type="InterPro" id="IPR013103">
    <property type="entry name" value="RVT_2"/>
</dbReference>
<protein>
    <recommendedName>
        <fullName evidence="4">Integrase catalytic domain-containing protein</fullName>
    </recommendedName>
</protein>
<accession>A0A6L2JAS0</accession>
<dbReference type="EMBL" id="BKCJ010000538">
    <property type="protein sequence ID" value="GEU34098.1"/>
    <property type="molecule type" value="Genomic_DNA"/>
</dbReference>
<feature type="region of interest" description="Disordered" evidence="3">
    <location>
        <begin position="179"/>
        <end position="203"/>
    </location>
</feature>
<feature type="compositionally biased region" description="Basic and acidic residues" evidence="3">
    <location>
        <begin position="762"/>
        <end position="806"/>
    </location>
</feature>
<feature type="region of interest" description="Disordered" evidence="3">
    <location>
        <begin position="128"/>
        <end position="147"/>
    </location>
</feature>
<dbReference type="InterPro" id="IPR036397">
    <property type="entry name" value="RNaseH_sf"/>
</dbReference>
<evidence type="ECO:0000256" key="2">
    <source>
        <dbReference type="ARBA" id="ARBA00022801"/>
    </source>
</evidence>
<dbReference type="Gene3D" id="3.30.420.10">
    <property type="entry name" value="Ribonuclease H-like superfamily/Ribonuclease H"/>
    <property type="match status" value="1"/>
</dbReference>
<feature type="region of interest" description="Disordered" evidence="3">
    <location>
        <begin position="572"/>
        <end position="613"/>
    </location>
</feature>
<feature type="compositionally biased region" description="Low complexity" evidence="3">
    <location>
        <begin position="572"/>
        <end position="590"/>
    </location>
</feature>
<sequence>MEHSTPTLAKILILDIGKFEQWQFRIQQYLQHKHYALWEVIEFGDSYVAPKEGAVTYSTGEGTATKKGRTVAITTEDMQKRRNDVKLRTTLLLALPDEHQLRFSNFMANEEENHALVADKEKVIQNDLQNSSSSTSENGESTGSILSKPEIKFVKPIDSSTVAKTEKKETVRKPTVKPAMRTNRPYTNDTQPKRTSFYKPAHSYHKRPFQRTLAVRSQFRGPRVATVNRKFPTGNTKFSTADMGNKGKADNSQINIDDKGRNFRLTDDTNVLLRTPRQHNMYTIDLNNVVLHKDLTYLVAKASADECMLWHMRLGHLNFKTMNRLVRYNLVRGLPFKCFDNDHSCVACLKGKQHKDSCKTKLVNSMTKPLHTLHMDLFGPISVSSLNHTWYCLVVTDDFSRFTWTFFLKIKDETSGILRSFITEIANLKELKVKIIRCDNGGEFRNKEMNDFCSKKGIKREFRNARTPQQNRVAERRNRTLIEVARTMSPAIGFLKPFGCHVMILNTLENLGKFEAKGDEGLDLTYAPSTITTQQPTEGELDLLFEAMYNDFIGGQPSAAQRTVSAAQAQQVHQTSTTSTSITETALTPTNSSSQATNFPNTSQDVDELRTQQQQSFAPVTKMEAISIFLAYAAHKSFSVFHMDVKTTFLHGSLKEDVYVCQPEGFIDVDHPSRVYKLKKALYGLKQAPRAWYDELSTFLLQNYFFKGIDPMLFIRRFHGDILVVHVNVEDIIFGSTHPRLKKTKKRTKSDQNRTKTGSVKENQEKDKIGSKPDKNGKRGEAGRSQKQLQLKEEEKPKKTKKEWPKTHARIKSY</sequence>
<dbReference type="SUPFAM" id="SSF53098">
    <property type="entry name" value="Ribonuclease H-like"/>
    <property type="match status" value="1"/>
</dbReference>
<reference evidence="5" key="1">
    <citation type="journal article" date="2019" name="Sci. Rep.">
        <title>Draft genome of Tanacetum cinerariifolium, the natural source of mosquito coil.</title>
        <authorList>
            <person name="Yamashiro T."/>
            <person name="Shiraishi A."/>
            <person name="Satake H."/>
            <person name="Nakayama K."/>
        </authorList>
    </citation>
    <scope>NUCLEOTIDE SEQUENCE</scope>
</reference>
<dbReference type="PROSITE" id="PS50994">
    <property type="entry name" value="INTEGRASE"/>
    <property type="match status" value="1"/>
</dbReference>
<dbReference type="PANTHER" id="PTHR42648">
    <property type="entry name" value="TRANSPOSASE, PUTATIVE-RELATED"/>
    <property type="match status" value="1"/>
</dbReference>
<comment type="caution">
    <text evidence="5">The sequence shown here is derived from an EMBL/GenBank/DDBJ whole genome shotgun (WGS) entry which is preliminary data.</text>
</comment>
<feature type="region of interest" description="Disordered" evidence="3">
    <location>
        <begin position="741"/>
        <end position="814"/>
    </location>
</feature>
<evidence type="ECO:0000313" key="5">
    <source>
        <dbReference type="EMBL" id="GEU34098.1"/>
    </source>
</evidence>
<dbReference type="InterPro" id="IPR039537">
    <property type="entry name" value="Retrotran_Ty1/copia-like"/>
</dbReference>
<evidence type="ECO:0000256" key="1">
    <source>
        <dbReference type="ARBA" id="ARBA00022723"/>
    </source>
</evidence>
<feature type="compositionally biased region" description="Polar residues" evidence="3">
    <location>
        <begin position="184"/>
        <end position="194"/>
    </location>
</feature>
<dbReference type="Pfam" id="PF00665">
    <property type="entry name" value="rve"/>
    <property type="match status" value="1"/>
</dbReference>
<gene>
    <name evidence="5" type="ORF">Tci_006076</name>
</gene>
<dbReference type="InterPro" id="IPR012337">
    <property type="entry name" value="RNaseH-like_sf"/>
</dbReference>
<dbReference type="PANTHER" id="PTHR42648:SF32">
    <property type="entry name" value="RIBONUCLEASE H-LIKE DOMAIN, GAG-PRE-INTEGRASE DOMAIN PROTEIN-RELATED"/>
    <property type="match status" value="1"/>
</dbReference>
<dbReference type="Pfam" id="PF13976">
    <property type="entry name" value="gag_pre-integrs"/>
    <property type="match status" value="1"/>
</dbReference>
<feature type="compositionally biased region" description="Low complexity" evidence="3">
    <location>
        <begin position="130"/>
        <end position="144"/>
    </location>
</feature>
<name>A0A6L2JAS0_TANCI</name>
<dbReference type="InterPro" id="IPR001584">
    <property type="entry name" value="Integrase_cat-core"/>
</dbReference>
<dbReference type="AlphaFoldDB" id="A0A6L2JAS0"/>
<keyword evidence="2" id="KW-0378">Hydrolase</keyword>
<keyword evidence="1" id="KW-0479">Metal-binding</keyword>
<evidence type="ECO:0000256" key="3">
    <source>
        <dbReference type="SAM" id="MobiDB-lite"/>
    </source>
</evidence>
<dbReference type="GO" id="GO:0015074">
    <property type="term" value="P:DNA integration"/>
    <property type="evidence" value="ECO:0007669"/>
    <property type="project" value="InterPro"/>
</dbReference>